<keyword evidence="2" id="KW-1185">Reference proteome</keyword>
<accession>A0A1Q5TYW7</accession>
<evidence type="ECO:0000313" key="1">
    <source>
        <dbReference type="EMBL" id="OKP05418.1"/>
    </source>
</evidence>
<proteinExistence type="predicted"/>
<comment type="caution">
    <text evidence="1">The sequence shown here is derived from an EMBL/GenBank/DDBJ whole genome shotgun (WGS) entry which is preliminary data.</text>
</comment>
<organism evidence="1 2">
    <name type="scientific">Xenorhabdus thuongxuanensis</name>
    <dbReference type="NCBI Taxonomy" id="1873484"/>
    <lineage>
        <taxon>Bacteria</taxon>
        <taxon>Pseudomonadati</taxon>
        <taxon>Pseudomonadota</taxon>
        <taxon>Gammaproteobacteria</taxon>
        <taxon>Enterobacterales</taxon>
        <taxon>Morganellaceae</taxon>
        <taxon>Xenorhabdus</taxon>
    </lineage>
</organism>
<name>A0A1Q5TYW7_9GAMM</name>
<reference evidence="1 2" key="1">
    <citation type="submission" date="2016-09" db="EMBL/GenBank/DDBJ databases">
        <title>Xenorhabdus thuongxuanensis sp. nov. and Xenorhabdus eapokensis sp. nov., isolated from Steinernema species.</title>
        <authorList>
            <person name="Kaempfer P."/>
            <person name="Tobias N.J."/>
            <person name="Phan Ke L."/>
            <person name="Bode H.B."/>
            <person name="Glaeser S.P."/>
        </authorList>
    </citation>
    <scope>NUCLEOTIDE SEQUENCE [LARGE SCALE GENOMIC DNA]</scope>
    <source>
        <strain evidence="1 2">30TX1</strain>
    </source>
</reference>
<sequence length="45" mass="5332">MREFIQEKMCRGNWNKIKILSQFSIRHKKIPPIKDGISFKATNAK</sequence>
<dbReference type="AlphaFoldDB" id="A0A1Q5TYW7"/>
<evidence type="ECO:0000313" key="2">
    <source>
        <dbReference type="Proteomes" id="UP000186277"/>
    </source>
</evidence>
<dbReference type="EMBL" id="MKGR01000018">
    <property type="protein sequence ID" value="OKP05418.1"/>
    <property type="molecule type" value="Genomic_DNA"/>
</dbReference>
<gene>
    <name evidence="1" type="ORF">Xentx_02457</name>
</gene>
<protein>
    <submittedName>
        <fullName evidence="1">Uncharacterized protein</fullName>
    </submittedName>
</protein>
<dbReference type="RefSeq" id="WP_167366754.1">
    <property type="nucleotide sequence ID" value="NZ_CAWMWP010000041.1"/>
</dbReference>
<dbReference type="Proteomes" id="UP000186277">
    <property type="component" value="Unassembled WGS sequence"/>
</dbReference>